<reference evidence="1" key="1">
    <citation type="submission" date="2013-07" db="EMBL/GenBank/DDBJ databases">
        <title>The Genome Sequence of Cryptococcus bestiolae CBS10118.</title>
        <authorList>
            <consortium name="The Broad Institute Genome Sequencing Platform"/>
            <person name="Cuomo C."/>
            <person name="Litvintseva A."/>
            <person name="Chen Y."/>
            <person name="Heitman J."/>
            <person name="Sun S."/>
            <person name="Springer D."/>
            <person name="Dromer F."/>
            <person name="Young S.K."/>
            <person name="Zeng Q."/>
            <person name="Gargeya S."/>
            <person name="Fitzgerald M."/>
            <person name="Abouelleil A."/>
            <person name="Alvarado L."/>
            <person name="Berlin A.M."/>
            <person name="Chapman S.B."/>
            <person name="Dewar J."/>
            <person name="Goldberg J."/>
            <person name="Griggs A."/>
            <person name="Gujja S."/>
            <person name="Hansen M."/>
            <person name="Howarth C."/>
            <person name="Imamovic A."/>
            <person name="Larimer J."/>
            <person name="McCowan C."/>
            <person name="Murphy C."/>
            <person name="Pearson M."/>
            <person name="Priest M."/>
            <person name="Roberts A."/>
            <person name="Saif S."/>
            <person name="Shea T."/>
            <person name="Sykes S."/>
            <person name="Wortman J."/>
            <person name="Nusbaum C."/>
            <person name="Birren B."/>
        </authorList>
    </citation>
    <scope>NUCLEOTIDE SEQUENCE [LARGE SCALE GENOMIC DNA]</scope>
    <source>
        <strain evidence="1">CBS 10118</strain>
    </source>
</reference>
<reference evidence="2" key="4">
    <citation type="submission" date="2024-02" db="EMBL/GenBank/DDBJ databases">
        <title>Comparative genomics of Cryptococcus and Kwoniella reveals pathogenesis evolution and contrasting modes of karyotype evolution via chromosome fusion or intercentromeric recombination.</title>
        <authorList>
            <person name="Coelho M.A."/>
            <person name="David-Palma M."/>
            <person name="Shea T."/>
            <person name="Bowers K."/>
            <person name="McGinley-Smith S."/>
            <person name="Mohammad A.W."/>
            <person name="Gnirke A."/>
            <person name="Yurkov A.M."/>
            <person name="Nowrousian M."/>
            <person name="Sun S."/>
            <person name="Cuomo C.A."/>
            <person name="Heitman J."/>
        </authorList>
    </citation>
    <scope>NUCLEOTIDE SEQUENCE</scope>
    <source>
        <strain evidence="2">CBS 10118</strain>
    </source>
</reference>
<evidence type="ECO:0000313" key="2">
    <source>
        <dbReference type="EMBL" id="WVW86633.1"/>
    </source>
</evidence>
<name>A0A1B9FTU4_9TREE</name>
<dbReference type="Proteomes" id="UP000092730">
    <property type="component" value="Chromosome 8"/>
</dbReference>
<accession>A0A1B9FTU4</accession>
<protein>
    <submittedName>
        <fullName evidence="1">Uncharacterized protein</fullName>
    </submittedName>
</protein>
<gene>
    <name evidence="1" type="ORF">I302_07822</name>
    <name evidence="2" type="ORF">I302_108686</name>
</gene>
<sequence length="116" mass="12767">MNNLNTEGASTLMGEYQNTIRGYTDPLLLVKLEGVIDDDSIYEKSYNTMNFSKFLGDCTDRPSVIAKEGSDGVEYECSFGLSNTDGKEEYGGSIWNLVERSTITIPGSAFTIGQNR</sequence>
<dbReference type="RefSeq" id="XP_019043248.1">
    <property type="nucleotide sequence ID" value="XM_019194412.1"/>
</dbReference>
<reference evidence="1" key="3">
    <citation type="submission" date="2014-01" db="EMBL/GenBank/DDBJ databases">
        <title>Evolution of pathogenesis and genome organization in the Tremellales.</title>
        <authorList>
            <person name="Cuomo C."/>
            <person name="Litvintseva A."/>
            <person name="Heitman J."/>
            <person name="Chen Y."/>
            <person name="Sun S."/>
            <person name="Springer D."/>
            <person name="Dromer F."/>
            <person name="Young S."/>
            <person name="Zeng Q."/>
            <person name="Chapman S."/>
            <person name="Gujja S."/>
            <person name="Saif S."/>
            <person name="Birren B."/>
        </authorList>
    </citation>
    <scope>NUCLEOTIDE SEQUENCE</scope>
    <source>
        <strain evidence="1">CBS 10118</strain>
    </source>
</reference>
<dbReference type="VEuPathDB" id="FungiDB:I302_07822"/>
<dbReference type="GeneID" id="30212221"/>
<evidence type="ECO:0000313" key="3">
    <source>
        <dbReference type="Proteomes" id="UP000092730"/>
    </source>
</evidence>
<dbReference type="EMBL" id="KI894025">
    <property type="protein sequence ID" value="OCF22178.1"/>
    <property type="molecule type" value="Genomic_DNA"/>
</dbReference>
<dbReference type="KEGG" id="kbi:30212221"/>
<dbReference type="EMBL" id="CP144548">
    <property type="protein sequence ID" value="WVW86633.1"/>
    <property type="molecule type" value="Genomic_DNA"/>
</dbReference>
<proteinExistence type="predicted"/>
<dbReference type="OrthoDB" id="10539930at2759"/>
<reference evidence="2" key="2">
    <citation type="submission" date="2013-07" db="EMBL/GenBank/DDBJ databases">
        <authorList>
            <consortium name="The Broad Institute Genome Sequencing Platform"/>
            <person name="Cuomo C."/>
            <person name="Litvintseva A."/>
            <person name="Chen Y."/>
            <person name="Heitman J."/>
            <person name="Sun S."/>
            <person name="Springer D."/>
            <person name="Dromer F."/>
            <person name="Young S.K."/>
            <person name="Zeng Q."/>
            <person name="Gargeya S."/>
            <person name="Fitzgerald M."/>
            <person name="Abouelleil A."/>
            <person name="Alvarado L."/>
            <person name="Berlin A.M."/>
            <person name="Chapman S.B."/>
            <person name="Dewar J."/>
            <person name="Goldberg J."/>
            <person name="Griggs A."/>
            <person name="Gujja S."/>
            <person name="Hansen M."/>
            <person name="Howarth C."/>
            <person name="Imamovic A."/>
            <person name="Larimer J."/>
            <person name="McCowan C."/>
            <person name="Murphy C."/>
            <person name="Pearson M."/>
            <person name="Priest M."/>
            <person name="Roberts A."/>
            <person name="Saif S."/>
            <person name="Shea T."/>
            <person name="Sykes S."/>
            <person name="Wortman J."/>
            <person name="Nusbaum C."/>
            <person name="Birren B."/>
        </authorList>
    </citation>
    <scope>NUCLEOTIDE SEQUENCE</scope>
    <source>
        <strain evidence="2">CBS 10118</strain>
    </source>
</reference>
<keyword evidence="3" id="KW-1185">Reference proteome</keyword>
<evidence type="ECO:0000313" key="1">
    <source>
        <dbReference type="EMBL" id="OCF22178.1"/>
    </source>
</evidence>
<organism evidence="1">
    <name type="scientific">Kwoniella bestiolae CBS 10118</name>
    <dbReference type="NCBI Taxonomy" id="1296100"/>
    <lineage>
        <taxon>Eukaryota</taxon>
        <taxon>Fungi</taxon>
        <taxon>Dikarya</taxon>
        <taxon>Basidiomycota</taxon>
        <taxon>Agaricomycotina</taxon>
        <taxon>Tremellomycetes</taxon>
        <taxon>Tremellales</taxon>
        <taxon>Cryptococcaceae</taxon>
        <taxon>Kwoniella</taxon>
    </lineage>
</organism>
<dbReference type="AlphaFoldDB" id="A0A1B9FTU4"/>